<accession>A0A0J1GUJ2</accession>
<dbReference type="GO" id="GO:0016020">
    <property type="term" value="C:membrane"/>
    <property type="evidence" value="ECO:0007669"/>
    <property type="project" value="InterPro"/>
</dbReference>
<sequence>MAWYEWPLILSSVFSQLAIGAFLVLAGVIFSGKLCFGQSDRLHRTMPALWLMLFSALFLREVTLILAAVGYKPSTEALMVIGFFALALVYWFAEKSLVGSDKFRKLLLAAAFVAGVAYLVHGLLLRNADWLVASHFIATTLCGGTLLAHASLVRAEHKVEEANKYLPLLGCFIGIVCLITGVPQLGDLAARYESAGELGPFVSQVVSLGLMIAAIGVWWMPALTKSKPALNVMTFALVLMFASSYFAAVGY</sequence>
<protein>
    <submittedName>
        <fullName evidence="2">Dimethyl sulfoxide reductase</fullName>
    </submittedName>
</protein>
<feature type="transmembrane region" description="Helical" evidence="1">
    <location>
        <begin position="198"/>
        <end position="218"/>
    </location>
</feature>
<feature type="transmembrane region" description="Helical" evidence="1">
    <location>
        <begin position="77"/>
        <end position="93"/>
    </location>
</feature>
<keyword evidence="1" id="KW-0812">Transmembrane</keyword>
<evidence type="ECO:0000313" key="3">
    <source>
        <dbReference type="Proteomes" id="UP000036097"/>
    </source>
</evidence>
<organism evidence="2 3">
    <name type="scientific">Photobacterium aquae</name>
    <dbReference type="NCBI Taxonomy" id="1195763"/>
    <lineage>
        <taxon>Bacteria</taxon>
        <taxon>Pseudomonadati</taxon>
        <taxon>Pseudomonadota</taxon>
        <taxon>Gammaproteobacteria</taxon>
        <taxon>Vibrionales</taxon>
        <taxon>Vibrionaceae</taxon>
        <taxon>Photobacterium</taxon>
    </lineage>
</organism>
<dbReference type="AlphaFoldDB" id="A0A0J1GUJ2"/>
<dbReference type="STRING" id="1195763.ABT56_19980"/>
<feature type="transmembrane region" description="Helical" evidence="1">
    <location>
        <begin position="130"/>
        <end position="153"/>
    </location>
</feature>
<dbReference type="OrthoDB" id="5812702at2"/>
<feature type="transmembrane region" description="Helical" evidence="1">
    <location>
        <begin position="105"/>
        <end position="124"/>
    </location>
</feature>
<dbReference type="Pfam" id="PF04976">
    <property type="entry name" value="DmsC"/>
    <property type="match status" value="1"/>
</dbReference>
<proteinExistence type="predicted"/>
<dbReference type="RefSeq" id="WP_047880669.1">
    <property type="nucleotide sequence ID" value="NZ_LDOT01000034.1"/>
</dbReference>
<dbReference type="InterPro" id="IPR007059">
    <property type="entry name" value="DmsC"/>
</dbReference>
<evidence type="ECO:0000313" key="2">
    <source>
        <dbReference type="EMBL" id="KLV03400.1"/>
    </source>
</evidence>
<reference evidence="2 3" key="1">
    <citation type="submission" date="2015-05" db="EMBL/GenBank/DDBJ databases">
        <title>Photobacterium galathea sp. nov.</title>
        <authorList>
            <person name="Machado H."/>
            <person name="Gram L."/>
        </authorList>
    </citation>
    <scope>NUCLEOTIDE SEQUENCE [LARGE SCALE GENOMIC DNA]</scope>
    <source>
        <strain evidence="2 3">CGMCC 1.12159</strain>
    </source>
</reference>
<dbReference type="GO" id="GO:0019645">
    <property type="term" value="P:anaerobic electron transport chain"/>
    <property type="evidence" value="ECO:0007669"/>
    <property type="project" value="InterPro"/>
</dbReference>
<dbReference type="EMBL" id="LDOT01000034">
    <property type="protein sequence ID" value="KLV03400.1"/>
    <property type="molecule type" value="Genomic_DNA"/>
</dbReference>
<feature type="transmembrane region" description="Helical" evidence="1">
    <location>
        <begin position="165"/>
        <end position="186"/>
    </location>
</feature>
<comment type="caution">
    <text evidence="2">The sequence shown here is derived from an EMBL/GenBank/DDBJ whole genome shotgun (WGS) entry which is preliminary data.</text>
</comment>
<feature type="transmembrane region" description="Helical" evidence="1">
    <location>
        <begin position="13"/>
        <end position="36"/>
    </location>
</feature>
<keyword evidence="3" id="KW-1185">Reference proteome</keyword>
<evidence type="ECO:0000256" key="1">
    <source>
        <dbReference type="SAM" id="Phobius"/>
    </source>
</evidence>
<feature type="transmembrane region" description="Helical" evidence="1">
    <location>
        <begin position="48"/>
        <end position="71"/>
    </location>
</feature>
<dbReference type="Proteomes" id="UP000036097">
    <property type="component" value="Unassembled WGS sequence"/>
</dbReference>
<feature type="transmembrane region" description="Helical" evidence="1">
    <location>
        <begin position="230"/>
        <end position="248"/>
    </location>
</feature>
<name>A0A0J1GUJ2_9GAMM</name>
<gene>
    <name evidence="2" type="ORF">ABT56_19980</name>
</gene>
<dbReference type="PATRIC" id="fig|1195763.3.peg.4276"/>
<keyword evidence="1" id="KW-1133">Transmembrane helix</keyword>
<keyword evidence="1" id="KW-0472">Membrane</keyword>